<accession>A0ABP1H3W0</accession>
<evidence type="ECO:0000313" key="2">
    <source>
        <dbReference type="Proteomes" id="UP001642409"/>
    </source>
</evidence>
<gene>
    <name evidence="1" type="ORF">HINF_LOCUS8923</name>
</gene>
<dbReference type="EMBL" id="CAXDID020000019">
    <property type="protein sequence ID" value="CAL5985462.1"/>
    <property type="molecule type" value="Genomic_DNA"/>
</dbReference>
<comment type="caution">
    <text evidence="1">The sequence shown here is derived from an EMBL/GenBank/DDBJ whole genome shotgun (WGS) entry which is preliminary data.</text>
</comment>
<keyword evidence="2" id="KW-1185">Reference proteome</keyword>
<protein>
    <submittedName>
        <fullName evidence="1">Hypothetical_protein</fullName>
    </submittedName>
</protein>
<evidence type="ECO:0000313" key="1">
    <source>
        <dbReference type="EMBL" id="CAL5985462.1"/>
    </source>
</evidence>
<sequence>MLSNNLRMNSSNLEGYIVSNYSKLDLSLNSNITTLEGKMIGNISSIYTNIQQNSTNLEQHIKLNFTQADNNLQSNVSALTATNQQLKAQLDSLMYLTYTTESELLFTCDLAQYTFKQFNVQSVTNNVNTANFTNGFVFEQPLSNAFIDVLQIGAAFTLFKNQKQFTNMKISLNTISFASGTILTFATQVRIQQMSIISVDSTQLSVNSGEQLNIIQSSSTSCLINDLLLNLTFSPISQGGINLVHNQQNGNMSIKGYQIFGSFYSSQCVALGAQISLTSYISISAVIINPNVFTVGNQSSFILSQINNCKVKIQSIIIIIISGNQPNIITSISSNNITYMQFGGIVATINASYTQINGVTYNSFEQWQTQFTNNSGQLVGAIYFNSSILNIYKICLNLNISSNKCDSFGIVGLSEGSIYLHLSIIQYNTLNGTYNSFGTVGNITSTCLNATFSNLQIQMIMAFSVFGRVAAMNGIQKAQNWSVDSINIQNTTTSGQHAGVLLGYAMNNGSINNIVIMRSQVSVSVNNGTNACGGIVLSWAGPYKAILVFNNLLLVNSQVQADSQQTLEFTQTQVSMLGSIIGEMYQNSKVQVIQTSQSNTIIQSSPHLVANAGGIVGNVFEQFTIINSTQENCSIIINGNSFARAGGYIGEVAIGTVNQVIVIQNSQYNKFIMTVNAINYTYVSGFVGLLNPTTLQITNVTISNIIITSQGQVITAKLTVNYGVGSIITQNSVVSLGVNTINAITQQNCQFVSLVSQSGC</sequence>
<organism evidence="1 2">
    <name type="scientific">Hexamita inflata</name>
    <dbReference type="NCBI Taxonomy" id="28002"/>
    <lineage>
        <taxon>Eukaryota</taxon>
        <taxon>Metamonada</taxon>
        <taxon>Diplomonadida</taxon>
        <taxon>Hexamitidae</taxon>
        <taxon>Hexamitinae</taxon>
        <taxon>Hexamita</taxon>
    </lineage>
</organism>
<name>A0ABP1H3W0_9EUKA</name>
<proteinExistence type="predicted"/>
<reference evidence="1 2" key="1">
    <citation type="submission" date="2024-07" db="EMBL/GenBank/DDBJ databases">
        <authorList>
            <person name="Akdeniz Z."/>
        </authorList>
    </citation>
    <scope>NUCLEOTIDE SEQUENCE [LARGE SCALE GENOMIC DNA]</scope>
</reference>
<dbReference type="Proteomes" id="UP001642409">
    <property type="component" value="Unassembled WGS sequence"/>
</dbReference>